<protein>
    <submittedName>
        <fullName evidence="1">Uncharacterized protein</fullName>
    </submittedName>
</protein>
<evidence type="ECO:0000313" key="1">
    <source>
        <dbReference type="EMBL" id="KAI8435197.1"/>
    </source>
</evidence>
<gene>
    <name evidence="1" type="ORF">MSG28_003554</name>
</gene>
<sequence>MDEPFRRVIELFRDDTVQVESISNFTRNRLAKWLVNPKTVNSFAKQFDEITLSKEKYASLVQSVHKDAYVVSIDTSDDCMSMIVYNRIYFDKYERLCTADKSCANILYKSPSVAYSLSHRLLNLIMPRQIRRCYMRSKAADDKLIEALCASMYRETVYLARRGYFYRDLFLEHIALCGLVGFREFFRHHWFRKIISWVDSDGCIQENMNFEHLRTKLSLEKAKTEKKKDKIKQGFREMFHESCSYHQMALSLMVLAHGVRPSSQEHATRRLPQHAHYAPPLCSRDCPTKLTPAHNYPHNLDNSRLKSSLARLVSD</sequence>
<proteinExistence type="predicted"/>
<dbReference type="Proteomes" id="UP001064048">
    <property type="component" value="Chromosome 5"/>
</dbReference>
<dbReference type="EMBL" id="CM046105">
    <property type="protein sequence ID" value="KAI8435197.1"/>
    <property type="molecule type" value="Genomic_DNA"/>
</dbReference>
<evidence type="ECO:0000313" key="2">
    <source>
        <dbReference type="Proteomes" id="UP001064048"/>
    </source>
</evidence>
<organism evidence="1 2">
    <name type="scientific">Choristoneura fumiferana</name>
    <name type="common">Spruce budworm moth</name>
    <name type="synonym">Archips fumiferana</name>
    <dbReference type="NCBI Taxonomy" id="7141"/>
    <lineage>
        <taxon>Eukaryota</taxon>
        <taxon>Metazoa</taxon>
        <taxon>Ecdysozoa</taxon>
        <taxon>Arthropoda</taxon>
        <taxon>Hexapoda</taxon>
        <taxon>Insecta</taxon>
        <taxon>Pterygota</taxon>
        <taxon>Neoptera</taxon>
        <taxon>Endopterygota</taxon>
        <taxon>Lepidoptera</taxon>
        <taxon>Glossata</taxon>
        <taxon>Ditrysia</taxon>
        <taxon>Tortricoidea</taxon>
        <taxon>Tortricidae</taxon>
        <taxon>Tortricinae</taxon>
        <taxon>Choristoneura</taxon>
    </lineage>
</organism>
<reference evidence="1 2" key="1">
    <citation type="journal article" date="2022" name="Genome Biol. Evol.">
        <title>The Spruce Budworm Genome: Reconstructing the Evolutionary History of Antifreeze Proteins.</title>
        <authorList>
            <person name="Beliveau C."/>
            <person name="Gagne P."/>
            <person name="Picq S."/>
            <person name="Vernygora O."/>
            <person name="Keeling C.I."/>
            <person name="Pinkney K."/>
            <person name="Doucet D."/>
            <person name="Wen F."/>
            <person name="Johnston J.S."/>
            <person name="Maaroufi H."/>
            <person name="Boyle B."/>
            <person name="Laroche J."/>
            <person name="Dewar K."/>
            <person name="Juretic N."/>
            <person name="Blackburn G."/>
            <person name="Nisole A."/>
            <person name="Brunet B."/>
            <person name="Brandao M."/>
            <person name="Lumley L."/>
            <person name="Duan J."/>
            <person name="Quan G."/>
            <person name="Lucarotti C.J."/>
            <person name="Roe A.D."/>
            <person name="Sperling F.A.H."/>
            <person name="Levesque R.C."/>
            <person name="Cusson M."/>
        </authorList>
    </citation>
    <scope>NUCLEOTIDE SEQUENCE [LARGE SCALE GENOMIC DNA]</scope>
    <source>
        <strain evidence="1">Glfc:IPQL:Cfum</strain>
    </source>
</reference>
<accession>A0ACC0KGE4</accession>
<name>A0ACC0KGE4_CHOFU</name>
<keyword evidence="2" id="KW-1185">Reference proteome</keyword>
<comment type="caution">
    <text evidence="1">The sequence shown here is derived from an EMBL/GenBank/DDBJ whole genome shotgun (WGS) entry which is preliminary data.</text>
</comment>